<comment type="caution">
    <text evidence="1">The sequence shown here is derived from an EMBL/GenBank/DDBJ whole genome shotgun (WGS) entry which is preliminary data.</text>
</comment>
<gene>
    <name evidence="1" type="ORF">DLJ54_09605</name>
</gene>
<keyword evidence="2" id="KW-1185">Reference proteome</keyword>
<dbReference type="InterPro" id="IPR021456">
    <property type="entry name" value="DUF3107"/>
</dbReference>
<protein>
    <submittedName>
        <fullName evidence="1">DUF3107 domain-containing protein</fullName>
    </submittedName>
</protein>
<sequence length="76" mass="8488">MQIKIGLVHNPRELLITSDKSQEEILPQLEQFLAAAEDNKATTTLEDSKGSKFILSRPQVAYIEVGTSERRSVGFI</sequence>
<dbReference type="RefSeq" id="WP_113631471.1">
    <property type="nucleotide sequence ID" value="NZ_QHCV01000148.1"/>
</dbReference>
<dbReference type="AlphaFoldDB" id="A0A364V3K2"/>
<accession>A0A364V3K2</accession>
<evidence type="ECO:0000313" key="2">
    <source>
        <dbReference type="Proteomes" id="UP000251577"/>
    </source>
</evidence>
<proteinExistence type="predicted"/>
<dbReference type="Proteomes" id="UP000251577">
    <property type="component" value="Unassembled WGS sequence"/>
</dbReference>
<reference evidence="1 2" key="1">
    <citation type="journal article" date="2018" name="Syst. Appl. Microbiol.">
        <title>Corynebacterium heidelbergense sp. nov., isolated from the preen glands of Egyptian geese (Alopochen aegyptiacus).</title>
        <authorList>
            <person name="Braun M.S."/>
            <person name="Wang E."/>
            <person name="Zimmermann S."/>
            <person name="Wink M."/>
        </authorList>
    </citation>
    <scope>NUCLEOTIDE SEQUENCE [LARGE SCALE GENOMIC DNA]</scope>
    <source>
        <strain evidence="1 2">647</strain>
    </source>
</reference>
<organism evidence="1 2">
    <name type="scientific">Corynebacterium heidelbergense</name>
    <dbReference type="NCBI Taxonomy" id="2055947"/>
    <lineage>
        <taxon>Bacteria</taxon>
        <taxon>Bacillati</taxon>
        <taxon>Actinomycetota</taxon>
        <taxon>Actinomycetes</taxon>
        <taxon>Mycobacteriales</taxon>
        <taxon>Corynebacteriaceae</taxon>
        <taxon>Corynebacterium</taxon>
    </lineage>
</organism>
<dbReference type="Pfam" id="PF11305">
    <property type="entry name" value="DUF3107"/>
    <property type="match status" value="1"/>
</dbReference>
<evidence type="ECO:0000313" key="1">
    <source>
        <dbReference type="EMBL" id="RAV31207.1"/>
    </source>
</evidence>
<name>A0A364V3K2_9CORY</name>
<dbReference type="EMBL" id="QHCV01000148">
    <property type="protein sequence ID" value="RAV31207.1"/>
    <property type="molecule type" value="Genomic_DNA"/>
</dbReference>